<organism evidence="1 2">
    <name type="scientific">Elysia crispata</name>
    <name type="common">lettuce slug</name>
    <dbReference type="NCBI Taxonomy" id="231223"/>
    <lineage>
        <taxon>Eukaryota</taxon>
        <taxon>Metazoa</taxon>
        <taxon>Spiralia</taxon>
        <taxon>Lophotrochozoa</taxon>
        <taxon>Mollusca</taxon>
        <taxon>Gastropoda</taxon>
        <taxon>Heterobranchia</taxon>
        <taxon>Euthyneura</taxon>
        <taxon>Panpulmonata</taxon>
        <taxon>Sacoglossa</taxon>
        <taxon>Placobranchoidea</taxon>
        <taxon>Plakobranchidae</taxon>
        <taxon>Elysia</taxon>
    </lineage>
</organism>
<dbReference type="Pfam" id="PF11218">
    <property type="entry name" value="DUF3011"/>
    <property type="match status" value="1"/>
</dbReference>
<proteinExistence type="predicted"/>
<dbReference type="InterPro" id="IPR021381">
    <property type="entry name" value="DUF3011"/>
</dbReference>
<evidence type="ECO:0000313" key="1">
    <source>
        <dbReference type="EMBL" id="KAK3725603.1"/>
    </source>
</evidence>
<dbReference type="Proteomes" id="UP001283361">
    <property type="component" value="Unassembled WGS sequence"/>
</dbReference>
<keyword evidence="2" id="KW-1185">Reference proteome</keyword>
<reference evidence="1" key="1">
    <citation type="journal article" date="2023" name="G3 (Bethesda)">
        <title>A reference genome for the long-term kleptoplast-retaining sea slug Elysia crispata morphotype clarki.</title>
        <authorList>
            <person name="Eastman K.E."/>
            <person name="Pendleton A.L."/>
            <person name="Shaikh M.A."/>
            <person name="Suttiyut T."/>
            <person name="Ogas R."/>
            <person name="Tomko P."/>
            <person name="Gavelis G."/>
            <person name="Widhalm J.R."/>
            <person name="Wisecaver J.H."/>
        </authorList>
    </citation>
    <scope>NUCLEOTIDE SEQUENCE</scope>
    <source>
        <strain evidence="1">ECLA1</strain>
    </source>
</reference>
<dbReference type="EMBL" id="JAWDGP010007329">
    <property type="protein sequence ID" value="KAK3725603.1"/>
    <property type="molecule type" value="Genomic_DNA"/>
</dbReference>
<name>A0AAE1CPF2_9GAST</name>
<gene>
    <name evidence="1" type="ORF">RRG08_043021</name>
</gene>
<comment type="caution">
    <text evidence="1">The sequence shown here is derived from an EMBL/GenBank/DDBJ whole genome shotgun (WGS) entry which is preliminary data.</text>
</comment>
<evidence type="ECO:0000313" key="2">
    <source>
        <dbReference type="Proteomes" id="UP001283361"/>
    </source>
</evidence>
<accession>A0AAE1CPF2</accession>
<dbReference type="AlphaFoldDB" id="A0AAE1CPF2"/>
<sequence>MVPVAFAHTTTDIFSNLWQMPAFSCRDCIVFPVESDGGYKTETVPWAANIQSMQLLTEGSGFGTCQFGVSYGFYGAKAWTDRGCRATFRICFVKGTVREVTCESERFRPRTCSIGSQRCDKVESLSIVKAYSDSPCIKGFSYTIDRQGIHVSKGCRARFQIGCRDCGVHSRKQQEQNQNQPHVPGTPINGQGTVLVKSSQPLYSSTLKPSSLPPKCTFPEMRPQTPIMFSPAHISFLLVFRLFLEFKATKNEGNEIVPHLTVLECFSLLRSLQVEYRAPVLQVRALLETRMAESGDNVEFYQHQQ</sequence>
<protein>
    <submittedName>
        <fullName evidence="1">Uncharacterized protein</fullName>
    </submittedName>
</protein>